<feature type="domain" description="Helicase/UvrB N-terminal" evidence="1">
    <location>
        <begin position="93"/>
        <end position="334"/>
    </location>
</feature>
<reference evidence="3" key="1">
    <citation type="submission" date="2012-06" db="EMBL/GenBank/DDBJ databases">
        <title>Complete sequence of chromosome of Desulfomonile tiedjei DSM 6799.</title>
        <authorList>
            <person name="Lucas S."/>
            <person name="Copeland A."/>
            <person name="Lapidus A."/>
            <person name="Glavina del Rio T."/>
            <person name="Dalin E."/>
            <person name="Tice H."/>
            <person name="Bruce D."/>
            <person name="Goodwin L."/>
            <person name="Pitluck S."/>
            <person name="Peters L."/>
            <person name="Ovchinnikova G."/>
            <person name="Zeytun A."/>
            <person name="Lu M."/>
            <person name="Kyrpides N."/>
            <person name="Mavromatis K."/>
            <person name="Ivanova N."/>
            <person name="Brettin T."/>
            <person name="Detter J.C."/>
            <person name="Han C."/>
            <person name="Larimer F."/>
            <person name="Land M."/>
            <person name="Hauser L."/>
            <person name="Markowitz V."/>
            <person name="Cheng J.-F."/>
            <person name="Hugenholtz P."/>
            <person name="Woyke T."/>
            <person name="Wu D."/>
            <person name="Spring S."/>
            <person name="Schroeder M."/>
            <person name="Brambilla E."/>
            <person name="Klenk H.-P."/>
            <person name="Eisen J.A."/>
        </authorList>
    </citation>
    <scope>NUCLEOTIDE SEQUENCE [LARGE SCALE GENOMIC DNA]</scope>
    <source>
        <strain evidence="3">ATCC 49306 / DSM 6799 / DCB-1</strain>
    </source>
</reference>
<dbReference type="HOGENOM" id="CLU_008785_0_0_7"/>
<proteinExistence type="predicted"/>
<dbReference type="GO" id="GO:0004386">
    <property type="term" value="F:helicase activity"/>
    <property type="evidence" value="ECO:0007669"/>
    <property type="project" value="UniProtKB-KW"/>
</dbReference>
<dbReference type="InterPro" id="IPR027417">
    <property type="entry name" value="P-loop_NTPase"/>
</dbReference>
<dbReference type="AlphaFoldDB" id="I4C981"/>
<dbReference type="SUPFAM" id="SSF52540">
    <property type="entry name" value="P-loop containing nucleoside triphosphate hydrolases"/>
    <property type="match status" value="1"/>
</dbReference>
<sequence length="896" mass="102422">MALHKDFPESPHAILDPAIRWFPADEALRESSAEKLMPPLVPQLRRKVKEWRDSGYVGATDASKALLNWWFNTPHLLPKADGTMAEFQYYFAQREALETIIYLYDVVAVRDKFDLMRFDGSGAVSAGMFDETWRRFVVKMATGAGKTKVMSLVLAWSFYHKLYEPESELARNFLVIAPNIIVLDRIYKDFQGLRIFFEDPVIPDNGVNGRNWRDDFQLTVHRQDEVRITRPTGNIFLTNVHRVYAGNDIPPSPDDDDTMDYFLGKRPSGATTDSKVDLGMIVRDIDELTVLNDEAHHIHDPRMAWFKSIEDIHNRLKQKGAALSLQVDVTATPKHNNGAIFVQTVSDYPLVEAISQNVVKHPVLPDAASRAKLVERKSAKFTEKYADYLNLGVIEWRKAYSEHEKMDKKAILFVMTDDTRNCDDVKTYLEGNYPDLKDAVLVIHTKANGEISESTSGKSKEELDKLREQANTIDGFDSPYKAIISVMVLKEGWDVKNVTTIVGLRAYSAKSNILPEQTLGRGLRKMYPGGIEEYVSVVGTNAFMDFVESIQAEGVVLERKPMGEGTEAKTPLVVEIDKENSKKDLDALDIEIPVLTPRIYREYKNLSDLDVSALGHQRVLYLQFSEEEQREIVFKDITTGEVTHTTFLDTAGIADYRSVLGYFTQTIMKDLRLVSGYDVLYAKVKAFVQDELFGRPVDLESPNTLRNLSELTATKTLLDTFKRAINALTVQDKGDAEIRDRIKLRDTRPFVAKDQGYLMPKKSVFNRIIGDSHFELVFASFLENCDDVLSYAKNYLAVHFKLDYVNRDGDISNYYPDFFVKLSAKRIAVVETKGQADLDVPLKMQRLRQWCEDINRVQTDIQYDFVYVDQESFEKYRPASFRQLIDCFKEYREATQ</sequence>
<dbReference type="InterPro" id="IPR050742">
    <property type="entry name" value="Helicase_Restrict-Modif_Enz"/>
</dbReference>
<accession>I4C981</accession>
<dbReference type="GO" id="GO:0005524">
    <property type="term" value="F:ATP binding"/>
    <property type="evidence" value="ECO:0007669"/>
    <property type="project" value="InterPro"/>
</dbReference>
<dbReference type="KEGG" id="dti:Desti_3471"/>
<name>I4C981_DESTA</name>
<dbReference type="Gene3D" id="3.40.50.300">
    <property type="entry name" value="P-loop containing nucleotide triphosphate hydrolases"/>
    <property type="match status" value="2"/>
</dbReference>
<dbReference type="PANTHER" id="PTHR47396:SF1">
    <property type="entry name" value="ATP-DEPENDENT HELICASE IRC3-RELATED"/>
    <property type="match status" value="1"/>
</dbReference>
<keyword evidence="2" id="KW-0067">ATP-binding</keyword>
<dbReference type="GO" id="GO:0016787">
    <property type="term" value="F:hydrolase activity"/>
    <property type="evidence" value="ECO:0007669"/>
    <property type="project" value="InterPro"/>
</dbReference>
<dbReference type="eggNOG" id="COG1061">
    <property type="taxonomic scope" value="Bacteria"/>
</dbReference>
<dbReference type="GO" id="GO:0005829">
    <property type="term" value="C:cytosol"/>
    <property type="evidence" value="ECO:0007669"/>
    <property type="project" value="TreeGrafter"/>
</dbReference>
<dbReference type="InterPro" id="IPR006935">
    <property type="entry name" value="Helicase/UvrB_N"/>
</dbReference>
<keyword evidence="2" id="KW-0378">Hydrolase</keyword>
<dbReference type="OrthoDB" id="9803459at2"/>
<dbReference type="Proteomes" id="UP000006055">
    <property type="component" value="Chromosome"/>
</dbReference>
<dbReference type="STRING" id="706587.Desti_3471"/>
<evidence type="ECO:0000313" key="3">
    <source>
        <dbReference type="Proteomes" id="UP000006055"/>
    </source>
</evidence>
<dbReference type="Pfam" id="PF04851">
    <property type="entry name" value="ResIII"/>
    <property type="match status" value="1"/>
</dbReference>
<dbReference type="RefSeq" id="WP_014811255.1">
    <property type="nucleotide sequence ID" value="NC_018025.1"/>
</dbReference>
<protein>
    <submittedName>
        <fullName evidence="2">DNA/RNA helicase, superfamily II</fullName>
    </submittedName>
</protein>
<dbReference type="REBASE" id="49189">
    <property type="entry name" value="Dti6799ORF3470P"/>
</dbReference>
<dbReference type="PANTHER" id="PTHR47396">
    <property type="entry name" value="TYPE I RESTRICTION ENZYME ECOKI R PROTEIN"/>
    <property type="match status" value="1"/>
</dbReference>
<gene>
    <name evidence="2" type="ordered locus">Desti_3471</name>
</gene>
<dbReference type="GO" id="GO:0003677">
    <property type="term" value="F:DNA binding"/>
    <property type="evidence" value="ECO:0007669"/>
    <property type="project" value="InterPro"/>
</dbReference>
<keyword evidence="2" id="KW-0347">Helicase</keyword>
<keyword evidence="3" id="KW-1185">Reference proteome</keyword>
<keyword evidence="2" id="KW-0547">Nucleotide-binding</keyword>
<organism evidence="2 3">
    <name type="scientific">Desulfomonile tiedjei (strain ATCC 49306 / DSM 6799 / DCB-1)</name>
    <dbReference type="NCBI Taxonomy" id="706587"/>
    <lineage>
        <taxon>Bacteria</taxon>
        <taxon>Pseudomonadati</taxon>
        <taxon>Thermodesulfobacteriota</taxon>
        <taxon>Desulfomonilia</taxon>
        <taxon>Desulfomonilales</taxon>
        <taxon>Desulfomonilaceae</taxon>
        <taxon>Desulfomonile</taxon>
    </lineage>
</organism>
<dbReference type="PATRIC" id="fig|706587.4.peg.3944"/>
<evidence type="ECO:0000259" key="1">
    <source>
        <dbReference type="Pfam" id="PF04851"/>
    </source>
</evidence>
<dbReference type="EMBL" id="CP003360">
    <property type="protein sequence ID" value="AFM26122.1"/>
    <property type="molecule type" value="Genomic_DNA"/>
</dbReference>
<evidence type="ECO:0000313" key="2">
    <source>
        <dbReference type="EMBL" id="AFM26122.1"/>
    </source>
</evidence>